<dbReference type="STRING" id="27349.A0A0L6VH55"/>
<dbReference type="OrthoDB" id="2952577at2759"/>
<dbReference type="Proteomes" id="UP000037035">
    <property type="component" value="Unassembled WGS sequence"/>
</dbReference>
<name>A0A0L6VH55_9BASI</name>
<reference evidence="1 2" key="1">
    <citation type="submission" date="2015-08" db="EMBL/GenBank/DDBJ databases">
        <title>Next Generation Sequencing and Analysis of the Genome of Puccinia sorghi L Schw, the Causal Agent of Maize Common Rust.</title>
        <authorList>
            <person name="Rochi L."/>
            <person name="Burguener G."/>
            <person name="Darino M."/>
            <person name="Turjanski A."/>
            <person name="Kreff E."/>
            <person name="Dieguez M.J."/>
            <person name="Sacco F."/>
        </authorList>
    </citation>
    <scope>NUCLEOTIDE SEQUENCE [LARGE SCALE GENOMIC DNA]</scope>
    <source>
        <strain evidence="1 2">RO10H11247</strain>
    </source>
</reference>
<evidence type="ECO:0000313" key="2">
    <source>
        <dbReference type="Proteomes" id="UP000037035"/>
    </source>
</evidence>
<proteinExistence type="predicted"/>
<organism evidence="1 2">
    <name type="scientific">Puccinia sorghi</name>
    <dbReference type="NCBI Taxonomy" id="27349"/>
    <lineage>
        <taxon>Eukaryota</taxon>
        <taxon>Fungi</taxon>
        <taxon>Dikarya</taxon>
        <taxon>Basidiomycota</taxon>
        <taxon>Pucciniomycotina</taxon>
        <taxon>Pucciniomycetes</taxon>
        <taxon>Pucciniales</taxon>
        <taxon>Pucciniaceae</taxon>
        <taxon>Puccinia</taxon>
    </lineage>
</organism>
<sequence>MEITFLNKFCEAGNLKSLLEVHHLPASMEPFVGQLRSYFDPIPLTATTNDRSREDALDDQLFKDLILKINEKFPIKNKAWVSSNHYSAMKGNRSNFVPITSRATFLKSHTKIEEIYSPFHVNENNCTVSFKNGSKTSHGRIESIFEHSRTGPDNEVSRDVFFAIKPLAPINTPVACDPFIQLSDYEMQVALLRFHPKVDMRIFHESEILFHCAWIEFKAGELSKEIQFETIAAVVLDRS</sequence>
<protein>
    <submittedName>
        <fullName evidence="1">Uncharacterized protein</fullName>
    </submittedName>
</protein>
<accession>A0A0L6VH55</accession>
<dbReference type="VEuPathDB" id="FungiDB:VP01_160g1"/>
<dbReference type="AlphaFoldDB" id="A0A0L6VH55"/>
<gene>
    <name evidence="1" type="ORF">VP01_160g1</name>
</gene>
<dbReference type="EMBL" id="LAVV01006404">
    <property type="protein sequence ID" value="KNZ60093.1"/>
    <property type="molecule type" value="Genomic_DNA"/>
</dbReference>
<evidence type="ECO:0000313" key="1">
    <source>
        <dbReference type="EMBL" id="KNZ60093.1"/>
    </source>
</evidence>
<keyword evidence="2" id="KW-1185">Reference proteome</keyword>
<comment type="caution">
    <text evidence="1">The sequence shown here is derived from an EMBL/GenBank/DDBJ whole genome shotgun (WGS) entry which is preliminary data.</text>
</comment>